<accession>A0A198GCA9</accession>
<dbReference type="InterPro" id="IPR010982">
    <property type="entry name" value="Lambda_DNA-bd_dom_sf"/>
</dbReference>
<dbReference type="Gene3D" id="1.10.260.40">
    <property type="entry name" value="lambda repressor-like DNA-binding domains"/>
    <property type="match status" value="1"/>
</dbReference>
<reference evidence="3 4" key="1">
    <citation type="submission" date="2016-04" db="EMBL/GenBank/DDBJ databases">
        <title>ATOL: Assembling a taxonomically balanced genome-scale reconstruction of the evolutionary history of the Enterobacteriaceae.</title>
        <authorList>
            <person name="Plunkett G.III."/>
            <person name="Neeno-Eckwall E.C."/>
            <person name="Glasner J.D."/>
            <person name="Perna N.T."/>
        </authorList>
    </citation>
    <scope>NUCLEOTIDE SEQUENCE [LARGE SCALE GENOMIC DNA]</scope>
    <source>
        <strain evidence="3 4">ATCC 19692</strain>
    </source>
</reference>
<dbReference type="PROSITE" id="PS50943">
    <property type="entry name" value="HTH_CROC1"/>
    <property type="match status" value="1"/>
</dbReference>
<dbReference type="Pfam" id="PF01381">
    <property type="entry name" value="HTH_3"/>
    <property type="match status" value="1"/>
</dbReference>
<protein>
    <submittedName>
        <fullName evidence="3">MrpJ family protein</fullName>
    </submittedName>
</protein>
<dbReference type="AlphaFoldDB" id="A0A198GCA9"/>
<sequence>MNKRKTPFSNDGLASYEDNLFPLVVGEIIMQLRKSMGMTGKELAKQLGISQQQVSRYENGVSHMTIEKLYNIIKCLDISIDDFFSYVSYAIAEKKAEYQDNNYFTDYLNTRFINNNEEISKFK</sequence>
<name>A0A198GCA9_9GAMM</name>
<proteinExistence type="predicted"/>
<dbReference type="PANTHER" id="PTHR46558:SF4">
    <property type="entry name" value="DNA-BIDING PHAGE PROTEIN"/>
    <property type="match status" value="1"/>
</dbReference>
<dbReference type="STRING" id="1354337.M983_1043"/>
<dbReference type="CDD" id="cd00093">
    <property type="entry name" value="HTH_XRE"/>
    <property type="match status" value="1"/>
</dbReference>
<dbReference type="Proteomes" id="UP000094023">
    <property type="component" value="Unassembled WGS sequence"/>
</dbReference>
<dbReference type="RefSeq" id="WP_066748129.1">
    <property type="nucleotide sequence ID" value="NZ_LXEN01000042.1"/>
</dbReference>
<evidence type="ECO:0000313" key="4">
    <source>
        <dbReference type="Proteomes" id="UP000094023"/>
    </source>
</evidence>
<dbReference type="EMBL" id="LXEN01000042">
    <property type="protein sequence ID" value="OAT34728.1"/>
    <property type="molecule type" value="Genomic_DNA"/>
</dbReference>
<dbReference type="InterPro" id="IPR001387">
    <property type="entry name" value="Cro/C1-type_HTH"/>
</dbReference>
<dbReference type="SUPFAM" id="SSF47413">
    <property type="entry name" value="lambda repressor-like DNA-binding domains"/>
    <property type="match status" value="1"/>
</dbReference>
<dbReference type="GO" id="GO:0003677">
    <property type="term" value="F:DNA binding"/>
    <property type="evidence" value="ECO:0007669"/>
    <property type="project" value="UniProtKB-KW"/>
</dbReference>
<dbReference type="OrthoDB" id="6463735at2"/>
<evidence type="ECO:0000313" key="3">
    <source>
        <dbReference type="EMBL" id="OAT34728.1"/>
    </source>
</evidence>
<dbReference type="SMART" id="SM00530">
    <property type="entry name" value="HTH_XRE"/>
    <property type="match status" value="1"/>
</dbReference>
<keyword evidence="4" id="KW-1185">Reference proteome</keyword>
<evidence type="ECO:0000256" key="1">
    <source>
        <dbReference type="ARBA" id="ARBA00023125"/>
    </source>
</evidence>
<gene>
    <name evidence="3" type="ORF">M983_1043</name>
</gene>
<organism evidence="3 4">
    <name type="scientific">Proteus myxofaciens ATCC 19692</name>
    <dbReference type="NCBI Taxonomy" id="1354337"/>
    <lineage>
        <taxon>Bacteria</taxon>
        <taxon>Pseudomonadati</taxon>
        <taxon>Pseudomonadota</taxon>
        <taxon>Gammaproteobacteria</taxon>
        <taxon>Enterobacterales</taxon>
        <taxon>Morganellaceae</taxon>
        <taxon>Proteus</taxon>
    </lineage>
</organism>
<dbReference type="PANTHER" id="PTHR46558">
    <property type="entry name" value="TRACRIPTIONAL REGULATORY PROTEIN-RELATED-RELATED"/>
    <property type="match status" value="1"/>
</dbReference>
<evidence type="ECO:0000259" key="2">
    <source>
        <dbReference type="PROSITE" id="PS50943"/>
    </source>
</evidence>
<comment type="caution">
    <text evidence="3">The sequence shown here is derived from an EMBL/GenBank/DDBJ whole genome shotgun (WGS) entry which is preliminary data.</text>
</comment>
<feature type="domain" description="HTH cro/C1-type" evidence="2">
    <location>
        <begin position="29"/>
        <end position="83"/>
    </location>
</feature>
<keyword evidence="1" id="KW-0238">DNA-binding</keyword>